<gene>
    <name evidence="4" type="ORF">CNY62_01855</name>
</gene>
<dbReference type="KEGG" id="bths:CNY62_01855"/>
<keyword evidence="5" id="KW-1185">Reference proteome</keyword>
<proteinExistence type="predicted"/>
<dbReference type="Proteomes" id="UP000243591">
    <property type="component" value="Chromosome"/>
</dbReference>
<evidence type="ECO:0000256" key="1">
    <source>
        <dbReference type="ARBA" id="ARBA00023125"/>
    </source>
</evidence>
<sequence length="103" mass="12004">MLAKQLKSARLNKKFTQQEVADKLNISRQSISKWENGSSTPDIATLKVLASFYEISIQDLTKENKQLKEKISRNNETIHTQQQKLANIRKYFQQARIMIVGFY</sequence>
<keyword evidence="1" id="KW-0238">DNA-binding</keyword>
<dbReference type="AlphaFoldDB" id="A0A1D2LGT8"/>
<evidence type="ECO:0000259" key="3">
    <source>
        <dbReference type="PROSITE" id="PS50943"/>
    </source>
</evidence>
<dbReference type="SMART" id="SM00530">
    <property type="entry name" value="HTH_XRE"/>
    <property type="match status" value="1"/>
</dbReference>
<name>A0A1D2LGT8_BROTH</name>
<feature type="coiled-coil region" evidence="2">
    <location>
        <begin position="50"/>
        <end position="84"/>
    </location>
</feature>
<protein>
    <submittedName>
        <fullName evidence="4">XRE family transcriptional regulator</fullName>
    </submittedName>
</protein>
<dbReference type="OrthoDB" id="9812495at2"/>
<dbReference type="RefSeq" id="WP_069126564.1">
    <property type="nucleotide sequence ID" value="NZ_CP023483.1"/>
</dbReference>
<dbReference type="GO" id="GO:0003677">
    <property type="term" value="F:DNA binding"/>
    <property type="evidence" value="ECO:0007669"/>
    <property type="project" value="UniProtKB-KW"/>
</dbReference>
<dbReference type="SUPFAM" id="SSF47413">
    <property type="entry name" value="lambda repressor-like DNA-binding domains"/>
    <property type="match status" value="1"/>
</dbReference>
<organism evidence="4 5">
    <name type="scientific">Brochothrix thermosphacta</name>
    <name type="common">Microbacterium thermosphactum</name>
    <dbReference type="NCBI Taxonomy" id="2756"/>
    <lineage>
        <taxon>Bacteria</taxon>
        <taxon>Bacillati</taxon>
        <taxon>Bacillota</taxon>
        <taxon>Bacilli</taxon>
        <taxon>Bacillales</taxon>
        <taxon>Listeriaceae</taxon>
        <taxon>Brochothrix</taxon>
    </lineage>
</organism>
<keyword evidence="2" id="KW-0175">Coiled coil</keyword>
<dbReference type="Pfam" id="PF01381">
    <property type="entry name" value="HTH_3"/>
    <property type="match status" value="1"/>
</dbReference>
<dbReference type="PANTHER" id="PTHR46558">
    <property type="entry name" value="TRACRIPTIONAL REGULATORY PROTEIN-RELATED-RELATED"/>
    <property type="match status" value="1"/>
</dbReference>
<dbReference type="PANTHER" id="PTHR46558:SF11">
    <property type="entry name" value="HTH-TYPE TRANSCRIPTIONAL REGULATOR XRE"/>
    <property type="match status" value="1"/>
</dbReference>
<dbReference type="Gene3D" id="1.10.260.40">
    <property type="entry name" value="lambda repressor-like DNA-binding domains"/>
    <property type="match status" value="1"/>
</dbReference>
<evidence type="ECO:0000313" key="5">
    <source>
        <dbReference type="Proteomes" id="UP000243591"/>
    </source>
</evidence>
<accession>A0A1D2LGT8</accession>
<dbReference type="PROSITE" id="PS50943">
    <property type="entry name" value="HTH_CROC1"/>
    <property type="match status" value="1"/>
</dbReference>
<dbReference type="InterPro" id="IPR010982">
    <property type="entry name" value="Lambda_DNA-bd_dom_sf"/>
</dbReference>
<dbReference type="InterPro" id="IPR001387">
    <property type="entry name" value="Cro/C1-type_HTH"/>
</dbReference>
<feature type="domain" description="HTH cro/C1-type" evidence="3">
    <location>
        <begin position="6"/>
        <end position="60"/>
    </location>
</feature>
<dbReference type="EMBL" id="CP023483">
    <property type="protein sequence ID" value="ATF25229.1"/>
    <property type="molecule type" value="Genomic_DNA"/>
</dbReference>
<evidence type="ECO:0000256" key="2">
    <source>
        <dbReference type="SAM" id="Coils"/>
    </source>
</evidence>
<evidence type="ECO:0000313" key="4">
    <source>
        <dbReference type="EMBL" id="ATF25229.1"/>
    </source>
</evidence>
<dbReference type="CDD" id="cd00093">
    <property type="entry name" value="HTH_XRE"/>
    <property type="match status" value="1"/>
</dbReference>
<reference evidence="4 5" key="1">
    <citation type="submission" date="2017-09" db="EMBL/GenBank/DDBJ databases">
        <title>Complete Genome Sequences of Two Strains of the Meat Spoilage Bacterium Brochothrix thermosphacta Isolated from Ground Chicken.</title>
        <authorList>
            <person name="Paoli G.C."/>
            <person name="Wijey C."/>
            <person name="Chen C.-Y."/>
            <person name="Nguyen L."/>
            <person name="Yan X."/>
            <person name="Irwin P.L."/>
        </authorList>
    </citation>
    <scope>NUCLEOTIDE SEQUENCE [LARGE SCALE GENOMIC DNA]</scope>
    <source>
        <strain evidence="4 5">BI</strain>
    </source>
</reference>